<proteinExistence type="predicted"/>
<dbReference type="Proteomes" id="UP000796880">
    <property type="component" value="Unassembled WGS sequence"/>
</dbReference>
<dbReference type="EMBL" id="VOIH02000001">
    <property type="protein sequence ID" value="KAF3455431.1"/>
    <property type="molecule type" value="Genomic_DNA"/>
</dbReference>
<protein>
    <submittedName>
        <fullName evidence="2">Uncharacterized protein</fullName>
    </submittedName>
</protein>
<accession>A0A8K0HM46</accession>
<feature type="region of interest" description="Disordered" evidence="1">
    <location>
        <begin position="204"/>
        <end position="226"/>
    </location>
</feature>
<evidence type="ECO:0000256" key="1">
    <source>
        <dbReference type="SAM" id="MobiDB-lite"/>
    </source>
</evidence>
<name>A0A8K0HM46_9ROSA</name>
<sequence>MKSNTQKWIELLIILSLPYDTVIQWIAGPRDDGDGEDDNGGHGYHQELVQLFSISGSPILLFLISTKVTTGYAFNSAVLSVKYKYAGLQRSLSTLKAHDSQRQVSILAGVDLPLGGSGRADTVGSLFSIHLCSRGHPLFPVAPMGTSQLEHEFQVLSWMVMFILVSEGPSHAADSVPVSGMGKARCVAARRDITSGVVDIEAQTQRRERASTPVRAQRISAPRRQRSYEGVHCQRGMIDMTVGPEGVVEFDKDSYNYQKEMQDKKGYEVE</sequence>
<reference evidence="2" key="1">
    <citation type="submission" date="2020-03" db="EMBL/GenBank/DDBJ databases">
        <title>A high-quality chromosome-level genome assembly of a woody plant with both climbing and erect habits, Rhamnella rubrinervis.</title>
        <authorList>
            <person name="Lu Z."/>
            <person name="Yang Y."/>
            <person name="Zhu X."/>
            <person name="Sun Y."/>
        </authorList>
    </citation>
    <scope>NUCLEOTIDE SEQUENCE</scope>
    <source>
        <strain evidence="2">BYM</strain>
        <tissue evidence="2">Leaf</tissue>
    </source>
</reference>
<comment type="caution">
    <text evidence="2">The sequence shown here is derived from an EMBL/GenBank/DDBJ whole genome shotgun (WGS) entry which is preliminary data.</text>
</comment>
<dbReference type="AlphaFoldDB" id="A0A8K0HM46"/>
<evidence type="ECO:0000313" key="3">
    <source>
        <dbReference type="Proteomes" id="UP000796880"/>
    </source>
</evidence>
<evidence type="ECO:0000313" key="2">
    <source>
        <dbReference type="EMBL" id="KAF3455431.1"/>
    </source>
</evidence>
<dbReference type="OrthoDB" id="2747330at2759"/>
<keyword evidence="3" id="KW-1185">Reference proteome</keyword>
<gene>
    <name evidence="2" type="ORF">FNV43_RR00056</name>
</gene>
<organism evidence="2 3">
    <name type="scientific">Rhamnella rubrinervis</name>
    <dbReference type="NCBI Taxonomy" id="2594499"/>
    <lineage>
        <taxon>Eukaryota</taxon>
        <taxon>Viridiplantae</taxon>
        <taxon>Streptophyta</taxon>
        <taxon>Embryophyta</taxon>
        <taxon>Tracheophyta</taxon>
        <taxon>Spermatophyta</taxon>
        <taxon>Magnoliopsida</taxon>
        <taxon>eudicotyledons</taxon>
        <taxon>Gunneridae</taxon>
        <taxon>Pentapetalae</taxon>
        <taxon>rosids</taxon>
        <taxon>fabids</taxon>
        <taxon>Rosales</taxon>
        <taxon>Rhamnaceae</taxon>
        <taxon>rhamnoid group</taxon>
        <taxon>Rhamneae</taxon>
        <taxon>Rhamnella</taxon>
    </lineage>
</organism>